<dbReference type="InterPro" id="IPR006671">
    <property type="entry name" value="Cyclin_N"/>
</dbReference>
<dbReference type="InterPro" id="IPR036915">
    <property type="entry name" value="Cyclin-like_sf"/>
</dbReference>
<dbReference type="Gene3D" id="1.10.472.10">
    <property type="entry name" value="Cyclin-like"/>
    <property type="match status" value="2"/>
</dbReference>
<protein>
    <recommendedName>
        <fullName evidence="3">Cyclin-like domain-containing protein</fullName>
    </recommendedName>
</protein>
<reference evidence="4 5" key="1">
    <citation type="journal article" date="2006" name="Nature">
        <title>Global trends of whole-genome duplications revealed by the ciliate Paramecium tetraurelia.</title>
        <authorList>
            <consortium name="Genoscope"/>
            <person name="Aury J.-M."/>
            <person name="Jaillon O."/>
            <person name="Duret L."/>
            <person name="Noel B."/>
            <person name="Jubin C."/>
            <person name="Porcel B.M."/>
            <person name="Segurens B."/>
            <person name="Daubin V."/>
            <person name="Anthouard V."/>
            <person name="Aiach N."/>
            <person name="Arnaiz O."/>
            <person name="Billaut A."/>
            <person name="Beisson J."/>
            <person name="Blanc I."/>
            <person name="Bouhouche K."/>
            <person name="Camara F."/>
            <person name="Duharcourt S."/>
            <person name="Guigo R."/>
            <person name="Gogendeau D."/>
            <person name="Katinka M."/>
            <person name="Keller A.-M."/>
            <person name="Kissmehl R."/>
            <person name="Klotz C."/>
            <person name="Koll F."/>
            <person name="Le Moue A."/>
            <person name="Lepere C."/>
            <person name="Malinsky S."/>
            <person name="Nowacki M."/>
            <person name="Nowak J.K."/>
            <person name="Plattner H."/>
            <person name="Poulain J."/>
            <person name="Ruiz F."/>
            <person name="Serrano V."/>
            <person name="Zagulski M."/>
            <person name="Dessen P."/>
            <person name="Betermier M."/>
            <person name="Weissenbach J."/>
            <person name="Scarpelli C."/>
            <person name="Schachter V."/>
            <person name="Sperling L."/>
            <person name="Meyer E."/>
            <person name="Cohen J."/>
            <person name="Wincker P."/>
        </authorList>
    </citation>
    <scope>NUCLEOTIDE SEQUENCE [LARGE SCALE GENOMIC DNA]</scope>
    <source>
        <strain evidence="4 5">Stock d4-2</strain>
    </source>
</reference>
<dbReference type="OrthoDB" id="300243at2759"/>
<evidence type="ECO:0000313" key="5">
    <source>
        <dbReference type="Proteomes" id="UP000000600"/>
    </source>
</evidence>
<gene>
    <name evidence="4" type="ORF">GSPATT00004277001</name>
</gene>
<dbReference type="GeneID" id="5009365"/>
<keyword evidence="1" id="KW-0195">Cyclin</keyword>
<feature type="domain" description="Cyclin-like" evidence="3">
    <location>
        <begin position="157"/>
        <end position="242"/>
    </location>
</feature>
<evidence type="ECO:0000256" key="2">
    <source>
        <dbReference type="SAM" id="MobiDB-lite"/>
    </source>
</evidence>
<evidence type="ECO:0000259" key="3">
    <source>
        <dbReference type="SMART" id="SM00385"/>
    </source>
</evidence>
<dbReference type="GO" id="GO:0000307">
    <property type="term" value="C:cyclin-dependent protein kinase holoenzyme complex"/>
    <property type="evidence" value="ECO:0000318"/>
    <property type="project" value="GO_Central"/>
</dbReference>
<evidence type="ECO:0000313" key="4">
    <source>
        <dbReference type="EMBL" id="CAK56183.1"/>
    </source>
</evidence>
<dbReference type="STRING" id="5888.A0BCB6"/>
<dbReference type="eggNOG" id="KOG0655">
    <property type="taxonomic scope" value="Eukaryota"/>
</dbReference>
<dbReference type="GO" id="GO:0000082">
    <property type="term" value="P:G1/S transition of mitotic cell cycle"/>
    <property type="evidence" value="ECO:0000318"/>
    <property type="project" value="GO_Central"/>
</dbReference>
<dbReference type="RefSeq" id="XP_001423581.1">
    <property type="nucleotide sequence ID" value="XM_001423544.1"/>
</dbReference>
<accession>A0BCB6</accession>
<dbReference type="GO" id="GO:0016538">
    <property type="term" value="F:cyclin-dependent protein serine/threonine kinase regulator activity"/>
    <property type="evidence" value="ECO:0000318"/>
    <property type="project" value="GO_Central"/>
</dbReference>
<dbReference type="GO" id="GO:0005634">
    <property type="term" value="C:nucleus"/>
    <property type="evidence" value="ECO:0000318"/>
    <property type="project" value="GO_Central"/>
</dbReference>
<dbReference type="InterPro" id="IPR013763">
    <property type="entry name" value="Cyclin-like_dom"/>
</dbReference>
<feature type="region of interest" description="Disordered" evidence="2">
    <location>
        <begin position="1"/>
        <end position="21"/>
    </location>
</feature>
<dbReference type="Pfam" id="PF00134">
    <property type="entry name" value="Cyclin_N"/>
    <property type="match status" value="1"/>
</dbReference>
<dbReference type="GO" id="GO:0005737">
    <property type="term" value="C:cytoplasm"/>
    <property type="evidence" value="ECO:0000318"/>
    <property type="project" value="GO_Central"/>
</dbReference>
<dbReference type="SMART" id="SM00385">
    <property type="entry name" value="CYCLIN"/>
    <property type="match status" value="1"/>
</dbReference>
<dbReference type="InterPro" id="IPR039361">
    <property type="entry name" value="Cyclin"/>
</dbReference>
<keyword evidence="5" id="KW-1185">Reference proteome</keyword>
<organism evidence="4 5">
    <name type="scientific">Paramecium tetraurelia</name>
    <dbReference type="NCBI Taxonomy" id="5888"/>
    <lineage>
        <taxon>Eukaryota</taxon>
        <taxon>Sar</taxon>
        <taxon>Alveolata</taxon>
        <taxon>Ciliophora</taxon>
        <taxon>Intramacronucleata</taxon>
        <taxon>Oligohymenophorea</taxon>
        <taxon>Peniculida</taxon>
        <taxon>Parameciidae</taxon>
        <taxon>Paramecium</taxon>
    </lineage>
</organism>
<sequence>MLNNSKKQKSKSKKLSKAKDLEVKSRCESAKFKSEQAACQYEYEIFSFDRQTTIKKVKNEKDISPNLEEENPFGSQILLQSDLQDDDKLICEEIVKDFTSFTFNNSLEHQISQEDEQETLSEFMREQVKYEEIYIYKKNYLNNQKEIQSHMVAILFDWLIEVAHSFHFKRETFYLSINYVERYLLRQPNVVISRFQLLGVAAIFIAHKCEEIYPKTLKDFHRLIQDQYTIQEIEQMEVLILKSLDFRMYPNTPIFWLNYYTKLWDEFIIDKDPCVMFKERTNEAYYRYRELVQLFDVCLIDYQYKQNEKLTILSLIYLVVAKQLQIFDDYQTMAISQSEVYDFFHSDEQKYNKLFRQFILQSEIYLEFDRQIFYEDLNDVICQLVKYFILRFDNSLPRVLLNNQQFIDEMQHEELLSFQTYNKSTIETITIISKQNQ</sequence>
<proteinExistence type="inferred from homology"/>
<dbReference type="EMBL" id="CT867986">
    <property type="protein sequence ID" value="CAK56183.1"/>
    <property type="molecule type" value="Genomic_DNA"/>
</dbReference>
<name>A0BCB6_PARTE</name>
<evidence type="ECO:0000256" key="1">
    <source>
        <dbReference type="RuleBase" id="RU000383"/>
    </source>
</evidence>
<dbReference type="SUPFAM" id="SSF47954">
    <property type="entry name" value="Cyclin-like"/>
    <property type="match status" value="1"/>
</dbReference>
<comment type="similarity">
    <text evidence="1">Belongs to the cyclin family.</text>
</comment>
<dbReference type="HOGENOM" id="CLU_627718_0_0_1"/>
<dbReference type="Proteomes" id="UP000000600">
    <property type="component" value="Unassembled WGS sequence"/>
</dbReference>
<dbReference type="AlphaFoldDB" id="A0BCB6"/>
<dbReference type="FunFam" id="1.10.472.10:FF:000221">
    <property type="entry name" value="G1/S-specific cyclin e2-like protein"/>
    <property type="match status" value="1"/>
</dbReference>
<dbReference type="OMA" id="RCESANF"/>
<feature type="compositionally biased region" description="Basic residues" evidence="2">
    <location>
        <begin position="1"/>
        <end position="16"/>
    </location>
</feature>
<dbReference type="InParanoid" id="A0BCB6"/>
<dbReference type="KEGG" id="ptm:GSPATT00004277001"/>
<dbReference type="PANTHER" id="PTHR10177">
    <property type="entry name" value="CYCLINS"/>
    <property type="match status" value="1"/>
</dbReference>